<evidence type="ECO:0000313" key="3">
    <source>
        <dbReference type="EMBL" id="SNS95208.1"/>
    </source>
</evidence>
<evidence type="ECO:0000313" key="4">
    <source>
        <dbReference type="Proteomes" id="UP000198284"/>
    </source>
</evidence>
<dbReference type="SUPFAM" id="SSF56954">
    <property type="entry name" value="Outer membrane efflux proteins (OEP)"/>
    <property type="match status" value="1"/>
</dbReference>
<dbReference type="Proteomes" id="UP000198284">
    <property type="component" value="Unassembled WGS sequence"/>
</dbReference>
<organism evidence="3 4">
    <name type="scientific">Noviherbaspirillum humi</name>
    <dbReference type="NCBI Taxonomy" id="1688639"/>
    <lineage>
        <taxon>Bacteria</taxon>
        <taxon>Pseudomonadati</taxon>
        <taxon>Pseudomonadota</taxon>
        <taxon>Betaproteobacteria</taxon>
        <taxon>Burkholderiales</taxon>
        <taxon>Oxalobacteraceae</taxon>
        <taxon>Noviherbaspirillum</taxon>
    </lineage>
</organism>
<protein>
    <submittedName>
        <fullName evidence="3">Efflux transporter, outer membrane factor (OMF) lipoprotein, NodT family</fullName>
    </submittedName>
</protein>
<evidence type="ECO:0000256" key="1">
    <source>
        <dbReference type="ARBA" id="ARBA00007613"/>
    </source>
</evidence>
<accession>A0A239IPR8</accession>
<proteinExistence type="inferred from homology"/>
<feature type="chain" id="PRO_5011835516" evidence="2">
    <location>
        <begin position="24"/>
        <end position="467"/>
    </location>
</feature>
<keyword evidence="2" id="KW-0472">Membrane</keyword>
<keyword evidence="2 3" id="KW-0449">Lipoprotein</keyword>
<dbReference type="PANTHER" id="PTHR30203">
    <property type="entry name" value="OUTER MEMBRANE CATION EFFLUX PROTEIN"/>
    <property type="match status" value="1"/>
</dbReference>
<feature type="signal peptide" evidence="2">
    <location>
        <begin position="1"/>
        <end position="23"/>
    </location>
</feature>
<keyword evidence="4" id="KW-1185">Reference proteome</keyword>
<name>A0A239IPR8_9BURK</name>
<reference evidence="3 4" key="1">
    <citation type="submission" date="2017-06" db="EMBL/GenBank/DDBJ databases">
        <authorList>
            <person name="Kim H.J."/>
            <person name="Triplett B.A."/>
        </authorList>
    </citation>
    <scope>NUCLEOTIDE SEQUENCE [LARGE SCALE GENOMIC DNA]</scope>
    <source>
        <strain evidence="3 4">U15</strain>
    </source>
</reference>
<evidence type="ECO:0000256" key="2">
    <source>
        <dbReference type="RuleBase" id="RU362097"/>
    </source>
</evidence>
<dbReference type="Pfam" id="PF02321">
    <property type="entry name" value="OEP"/>
    <property type="match status" value="2"/>
</dbReference>
<dbReference type="OrthoDB" id="9770517at2"/>
<keyword evidence="2" id="KW-0732">Signal</keyword>
<sequence length="467" mass="49387">MIPPLPSRAALALLATLFTGGCAVGPAYERPAVPMTANFKEAQGWVPAAPADAVERGKWWQLFQDPVLNELEEAVAVSNQNIAAAVAAYQQARAVVGQQRATLFPSVVLDGGVDRSGGRSSSSSSAGNRGTSYQASIGASWEVDVWGRLREAVNNASAGAEASAADIATARLSAQGELAVDYLTLRQLDAQIALLREAIEGYGRVLQINQNRYDAGVAARTDVLQAQTQLANTQAEEAGLVRQRAQLEHAIAVLIGKPPAEFSLAPQPWQVTVPAVPAGMPSTLLQRRPDVAAAERRVAAANAQIGIARAAYFPSLALNASYGSTVSSVAELFAASSSLWALGLSTAQTVFNAGATRERVAGAEALREQTIARYRQTVLTAFQDVEDALSAAQVLARQQEFRRQASQSADLVETQQLNRYRAGQIGYTDVVTAQVTALNARRALVQVQADRQTSAVALLQALGGSWD</sequence>
<keyword evidence="2" id="KW-1134">Transmembrane beta strand</keyword>
<gene>
    <name evidence="3" type="ORF">SAMN06265795_11046</name>
</gene>
<dbReference type="Gene3D" id="1.20.1600.10">
    <property type="entry name" value="Outer membrane efflux proteins (OEP)"/>
    <property type="match status" value="1"/>
</dbReference>
<dbReference type="EMBL" id="FZOT01000010">
    <property type="protein sequence ID" value="SNS95208.1"/>
    <property type="molecule type" value="Genomic_DNA"/>
</dbReference>
<keyword evidence="2" id="KW-0812">Transmembrane</keyword>
<dbReference type="InterPro" id="IPR010131">
    <property type="entry name" value="MdtP/NodT-like"/>
</dbReference>
<dbReference type="AlphaFoldDB" id="A0A239IPR8"/>
<dbReference type="GO" id="GO:0005886">
    <property type="term" value="C:plasma membrane"/>
    <property type="evidence" value="ECO:0007669"/>
    <property type="project" value="UniProtKB-SubCell"/>
</dbReference>
<keyword evidence="2" id="KW-0564">Palmitate</keyword>
<comment type="subcellular location">
    <subcellularLocation>
        <location evidence="2">Cell membrane</location>
        <topology evidence="2">Lipid-anchor</topology>
    </subcellularLocation>
</comment>
<dbReference type="RefSeq" id="WP_089400206.1">
    <property type="nucleotide sequence ID" value="NZ_FZOT01000010.1"/>
</dbReference>
<comment type="similarity">
    <text evidence="1 2">Belongs to the outer membrane factor (OMF) (TC 1.B.17) family.</text>
</comment>
<dbReference type="GO" id="GO:0015562">
    <property type="term" value="F:efflux transmembrane transporter activity"/>
    <property type="evidence" value="ECO:0007669"/>
    <property type="project" value="InterPro"/>
</dbReference>
<dbReference type="PANTHER" id="PTHR30203:SF33">
    <property type="entry name" value="BLR4455 PROTEIN"/>
    <property type="match status" value="1"/>
</dbReference>
<dbReference type="NCBIfam" id="TIGR01845">
    <property type="entry name" value="outer_NodT"/>
    <property type="match status" value="1"/>
</dbReference>
<dbReference type="Gene3D" id="2.20.200.10">
    <property type="entry name" value="Outer membrane efflux proteins (OEP)"/>
    <property type="match status" value="1"/>
</dbReference>
<dbReference type="InterPro" id="IPR003423">
    <property type="entry name" value="OMP_efflux"/>
</dbReference>